<reference evidence="4" key="1">
    <citation type="submission" date="2009-09" db="EMBL/GenBank/DDBJ databases">
        <title>The complete chromosome of Sebaldella termitidis ATCC 33386.</title>
        <authorList>
            <consortium name="US DOE Joint Genome Institute (JGI-PGF)"/>
            <person name="Lucas S."/>
            <person name="Copeland A."/>
            <person name="Lapidus A."/>
            <person name="Glavina del Rio T."/>
            <person name="Dalin E."/>
            <person name="Tice H."/>
            <person name="Bruce D."/>
            <person name="Goodwin L."/>
            <person name="Pitluck S."/>
            <person name="Kyrpides N."/>
            <person name="Mavromatis K."/>
            <person name="Ivanova N."/>
            <person name="Mikhailova N."/>
            <person name="Sims D."/>
            <person name="Meincke L."/>
            <person name="Brettin T."/>
            <person name="Detter J.C."/>
            <person name="Han C."/>
            <person name="Larimer F."/>
            <person name="Land M."/>
            <person name="Hauser L."/>
            <person name="Markowitz V."/>
            <person name="Cheng J.F."/>
            <person name="Hugenholtz P."/>
            <person name="Woyke T."/>
            <person name="Wu D."/>
            <person name="Eisen J.A."/>
        </authorList>
    </citation>
    <scope>NUCLEOTIDE SEQUENCE [LARGE SCALE GENOMIC DNA]</scope>
    <source>
        <strain evidence="4">ATCC 33386 / NCTC 11300</strain>
    </source>
</reference>
<dbReference type="GO" id="GO:0016853">
    <property type="term" value="F:isomerase activity"/>
    <property type="evidence" value="ECO:0007669"/>
    <property type="project" value="UniProtKB-KW"/>
</dbReference>
<dbReference type="PANTHER" id="PTHR43443">
    <property type="entry name" value="3-HEXULOSE-6-PHOSPHATE ISOMERASE"/>
    <property type="match status" value="1"/>
</dbReference>
<dbReference type="SUPFAM" id="SSF53697">
    <property type="entry name" value="SIS domain"/>
    <property type="match status" value="1"/>
</dbReference>
<protein>
    <submittedName>
        <fullName evidence="3">Sugar isomerase (SIS)</fullName>
    </submittedName>
</protein>
<keyword evidence="4" id="KW-1185">Reference proteome</keyword>
<keyword evidence="3" id="KW-0413">Isomerase</keyword>
<evidence type="ECO:0000313" key="3">
    <source>
        <dbReference type="EMBL" id="ACZ10670.1"/>
    </source>
</evidence>
<evidence type="ECO:0000313" key="4">
    <source>
        <dbReference type="Proteomes" id="UP000000845"/>
    </source>
</evidence>
<dbReference type="Pfam" id="PF01380">
    <property type="entry name" value="SIS"/>
    <property type="match status" value="1"/>
</dbReference>
<dbReference type="EMBL" id="CP001739">
    <property type="protein sequence ID" value="ACZ10670.1"/>
    <property type="molecule type" value="Genomic_DNA"/>
</dbReference>
<organism evidence="3 4">
    <name type="scientific">Sebaldella termitidis (strain ATCC 33386 / NCTC 11300)</name>
    <dbReference type="NCBI Taxonomy" id="526218"/>
    <lineage>
        <taxon>Bacteria</taxon>
        <taxon>Fusobacteriati</taxon>
        <taxon>Fusobacteriota</taxon>
        <taxon>Fusobacteriia</taxon>
        <taxon>Fusobacteriales</taxon>
        <taxon>Leptotrichiaceae</taxon>
        <taxon>Sebaldella</taxon>
    </lineage>
</organism>
<dbReference type="STRING" id="526218.Sterm_3836"/>
<dbReference type="GO" id="GO:1901135">
    <property type="term" value="P:carbohydrate derivative metabolic process"/>
    <property type="evidence" value="ECO:0007669"/>
    <property type="project" value="InterPro"/>
</dbReference>
<reference evidence="3 4" key="2">
    <citation type="journal article" date="2010" name="Stand. Genomic Sci.">
        <title>Complete genome sequence of Sebaldella termitidis type strain (NCTC 11300).</title>
        <authorList>
            <person name="Harmon-Smith M."/>
            <person name="Celia L."/>
            <person name="Chertkov O."/>
            <person name="Lapidus A."/>
            <person name="Copeland A."/>
            <person name="Glavina Del Rio T."/>
            <person name="Nolan M."/>
            <person name="Lucas S."/>
            <person name="Tice H."/>
            <person name="Cheng J.F."/>
            <person name="Han C."/>
            <person name="Detter J.C."/>
            <person name="Bruce D."/>
            <person name="Goodwin L."/>
            <person name="Pitluck S."/>
            <person name="Pati A."/>
            <person name="Liolios K."/>
            <person name="Ivanova N."/>
            <person name="Mavromatis K."/>
            <person name="Mikhailova N."/>
            <person name="Chen A."/>
            <person name="Palaniappan K."/>
            <person name="Land M."/>
            <person name="Hauser L."/>
            <person name="Chang Y.J."/>
            <person name="Jeffries C.D."/>
            <person name="Brettin T."/>
            <person name="Goker M."/>
            <person name="Beck B."/>
            <person name="Bristow J."/>
            <person name="Eisen J.A."/>
            <person name="Markowitz V."/>
            <person name="Hugenholtz P."/>
            <person name="Kyrpides N.C."/>
            <person name="Klenk H.P."/>
            <person name="Chen F."/>
        </authorList>
    </citation>
    <scope>NUCLEOTIDE SEQUENCE [LARGE SCALE GENOMIC DNA]</scope>
    <source>
        <strain evidence="4">ATCC 33386 / NCTC 11300</strain>
    </source>
</reference>
<accession>D1AG44</accession>
<dbReference type="NCBIfam" id="TIGR03127">
    <property type="entry name" value="RuMP_HxlB"/>
    <property type="match status" value="1"/>
</dbReference>
<dbReference type="InterPro" id="IPR046348">
    <property type="entry name" value="SIS_dom_sf"/>
</dbReference>
<dbReference type="GO" id="GO:0097367">
    <property type="term" value="F:carbohydrate derivative binding"/>
    <property type="evidence" value="ECO:0007669"/>
    <property type="project" value="InterPro"/>
</dbReference>
<dbReference type="RefSeq" id="WP_012863250.1">
    <property type="nucleotide sequence ID" value="NC_013517.1"/>
</dbReference>
<name>D1AG44_SEBTE</name>
<dbReference type="InterPro" id="IPR017552">
    <property type="entry name" value="PHI/rmpB"/>
</dbReference>
<gene>
    <name evidence="3" type="ordered locus">Sterm_3836</name>
</gene>
<evidence type="ECO:0000259" key="2">
    <source>
        <dbReference type="PROSITE" id="PS51464"/>
    </source>
</evidence>
<dbReference type="eggNOG" id="COG0794">
    <property type="taxonomic scope" value="Bacteria"/>
</dbReference>
<dbReference type="AlphaFoldDB" id="D1AG44"/>
<proteinExistence type="inferred from homology"/>
<feature type="domain" description="SIS" evidence="2">
    <location>
        <begin position="32"/>
        <end position="175"/>
    </location>
</feature>
<sequence length="188" mass="20594">MAKPDYKDVQKLITEELAVTLGQIEEAEVERLLDAIQKAEKVFFVGVGRVLLSLEATAKRLAHLGIKTYVVGQITEPAITEKDLLIVGSGSGESAFPLIIAKKAKSLNAAVAHIGSNPNSSMKENTDIFVRIPVSTKLNLPNEVPSVQPMTSLFEQSLLLLGDTLALMIIREKNIDMKSLWQYHANLE</sequence>
<dbReference type="PANTHER" id="PTHR43443:SF1">
    <property type="entry name" value="3-HEXULOSE-6-PHOSPHATE ISOMERASE"/>
    <property type="match status" value="1"/>
</dbReference>
<evidence type="ECO:0000256" key="1">
    <source>
        <dbReference type="ARBA" id="ARBA00009235"/>
    </source>
</evidence>
<comment type="similarity">
    <text evidence="1">Belongs to the SIS family. PHI subfamily.</text>
</comment>
<dbReference type="Proteomes" id="UP000000845">
    <property type="component" value="Chromosome"/>
</dbReference>
<dbReference type="KEGG" id="str:Sterm_3836"/>
<dbReference type="Gene3D" id="3.40.50.10490">
    <property type="entry name" value="Glucose-6-phosphate isomerase like protein, domain 1"/>
    <property type="match status" value="1"/>
</dbReference>
<dbReference type="HOGENOM" id="CLU_094236_1_1_0"/>
<dbReference type="PROSITE" id="PS51464">
    <property type="entry name" value="SIS"/>
    <property type="match status" value="1"/>
</dbReference>
<dbReference type="InterPro" id="IPR001347">
    <property type="entry name" value="SIS_dom"/>
</dbReference>